<keyword evidence="1" id="KW-0732">Signal</keyword>
<evidence type="ECO:0000256" key="1">
    <source>
        <dbReference type="SAM" id="SignalP"/>
    </source>
</evidence>
<dbReference type="AlphaFoldDB" id="K2GT14"/>
<dbReference type="STRING" id="1231392.OCGS_0278"/>
<feature type="signal peptide" evidence="1">
    <location>
        <begin position="1"/>
        <end position="17"/>
    </location>
</feature>
<name>K2GT14_9RHOB</name>
<dbReference type="EMBL" id="AMGO01000006">
    <property type="protein sequence ID" value="EKE45661.1"/>
    <property type="molecule type" value="Genomic_DNA"/>
</dbReference>
<dbReference type="eggNOG" id="ENOG502ZC8G">
    <property type="taxonomic scope" value="Bacteria"/>
</dbReference>
<evidence type="ECO:0000313" key="2">
    <source>
        <dbReference type="EMBL" id="EKE45661.1"/>
    </source>
</evidence>
<reference evidence="2 3" key="1">
    <citation type="journal article" date="2012" name="J. Bacteriol.">
        <title>Draft Genome Sequence of Oceaniovalibus guishaninsula JLT2003T.</title>
        <authorList>
            <person name="Tang K."/>
            <person name="Liu K."/>
            <person name="Jiao N."/>
        </authorList>
    </citation>
    <scope>NUCLEOTIDE SEQUENCE [LARGE SCALE GENOMIC DNA]</scope>
    <source>
        <strain evidence="2 3">JLT2003</strain>
    </source>
</reference>
<gene>
    <name evidence="2" type="ORF">OCGS_0278</name>
</gene>
<organism evidence="2 3">
    <name type="scientific">Oceaniovalibus guishaninsula JLT2003</name>
    <dbReference type="NCBI Taxonomy" id="1231392"/>
    <lineage>
        <taxon>Bacteria</taxon>
        <taxon>Pseudomonadati</taxon>
        <taxon>Pseudomonadota</taxon>
        <taxon>Alphaproteobacteria</taxon>
        <taxon>Rhodobacterales</taxon>
        <taxon>Roseobacteraceae</taxon>
        <taxon>Oceaniovalibus</taxon>
    </lineage>
</organism>
<evidence type="ECO:0000313" key="3">
    <source>
        <dbReference type="Proteomes" id="UP000006765"/>
    </source>
</evidence>
<dbReference type="OrthoDB" id="8265097at2"/>
<protein>
    <submittedName>
        <fullName evidence="2">Uncharacterized protein</fullName>
    </submittedName>
</protein>
<keyword evidence="3" id="KW-1185">Reference proteome</keyword>
<dbReference type="Proteomes" id="UP000006765">
    <property type="component" value="Unassembled WGS sequence"/>
</dbReference>
<sequence length="209" mass="23124">MIRAALLVLLMAGAAMAAPDHGLMWNRSGLPATLPLQIRTDPGRDHYITLRDAATGDPALAAYIEGGRFFRVLVPPGTFVLDVASGTDWLDEDRLFGPRTETMTFDEALTFGVTGIGTKRGHLIDLRGVSVMAEAEMRDIGLCQWIARDIAPRPQLADRTPDKETLEERLEDRTAREQLVPDPDADTRIWKRGGIPATRAMRLEERFCG</sequence>
<accession>K2GT14</accession>
<feature type="chain" id="PRO_5003860245" evidence="1">
    <location>
        <begin position="18"/>
        <end position="209"/>
    </location>
</feature>
<proteinExistence type="predicted"/>
<dbReference type="RefSeq" id="WP_007425431.1">
    <property type="nucleotide sequence ID" value="NZ_AMGO01000006.1"/>
</dbReference>
<comment type="caution">
    <text evidence="2">The sequence shown here is derived from an EMBL/GenBank/DDBJ whole genome shotgun (WGS) entry which is preliminary data.</text>
</comment>